<gene>
    <name evidence="5" type="ORF">AB852_23820</name>
</gene>
<dbReference type="SMART" id="SM00895">
    <property type="entry name" value="FCD"/>
    <property type="match status" value="1"/>
</dbReference>
<evidence type="ECO:0000256" key="1">
    <source>
        <dbReference type="ARBA" id="ARBA00023015"/>
    </source>
</evidence>
<dbReference type="SUPFAM" id="SSF48008">
    <property type="entry name" value="GntR ligand-binding domain-like"/>
    <property type="match status" value="1"/>
</dbReference>
<dbReference type="PANTHER" id="PTHR43537:SF5">
    <property type="entry name" value="UXU OPERON TRANSCRIPTIONAL REGULATOR"/>
    <property type="match status" value="1"/>
</dbReference>
<dbReference type="SUPFAM" id="SSF46785">
    <property type="entry name" value="Winged helix' DNA-binding domain"/>
    <property type="match status" value="1"/>
</dbReference>
<dbReference type="InterPro" id="IPR000524">
    <property type="entry name" value="Tscrpt_reg_HTH_GntR"/>
</dbReference>
<reference evidence="5 6" key="1">
    <citation type="submission" date="2015-06" db="EMBL/GenBank/DDBJ databases">
        <title>Cloning and characterization of the uncialamcin biosynthetic gene cluster.</title>
        <authorList>
            <person name="Yan X."/>
            <person name="Huang T."/>
            <person name="Ge H."/>
            <person name="Shen B."/>
        </authorList>
    </citation>
    <scope>NUCLEOTIDE SEQUENCE [LARGE SCALE GENOMIC DNA]</scope>
    <source>
        <strain evidence="5 6">DCA2648</strain>
    </source>
</reference>
<dbReference type="PROSITE" id="PS50949">
    <property type="entry name" value="HTH_GNTR"/>
    <property type="match status" value="1"/>
</dbReference>
<proteinExistence type="predicted"/>
<dbReference type="SMART" id="SM00345">
    <property type="entry name" value="HTH_GNTR"/>
    <property type="match status" value="1"/>
</dbReference>
<dbReference type="Gene3D" id="1.10.10.10">
    <property type="entry name" value="Winged helix-like DNA-binding domain superfamily/Winged helix DNA-binding domain"/>
    <property type="match status" value="1"/>
</dbReference>
<keyword evidence="6" id="KW-1185">Reference proteome</keyword>
<dbReference type="PANTHER" id="PTHR43537">
    <property type="entry name" value="TRANSCRIPTIONAL REGULATOR, GNTR FAMILY"/>
    <property type="match status" value="1"/>
</dbReference>
<evidence type="ECO:0000313" key="5">
    <source>
        <dbReference type="EMBL" id="OKH92660.1"/>
    </source>
</evidence>
<dbReference type="InterPro" id="IPR011711">
    <property type="entry name" value="GntR_C"/>
</dbReference>
<dbReference type="InterPro" id="IPR036390">
    <property type="entry name" value="WH_DNA-bd_sf"/>
</dbReference>
<keyword evidence="1" id="KW-0805">Transcription regulation</keyword>
<dbReference type="InterPro" id="IPR036388">
    <property type="entry name" value="WH-like_DNA-bd_sf"/>
</dbReference>
<accession>A0A1Q4V4K9</accession>
<protein>
    <submittedName>
        <fullName evidence="5">GntR family transcriptional regulator</fullName>
    </submittedName>
</protein>
<dbReference type="STRING" id="1048205.AB852_23820"/>
<sequence length="234" mass="24328">MAVTDVAIEKIKSMIVTGALRPGDRLPPESELAGALGLSRNSLREAVRALSLIRVLDVRQGDGTYVTGLGPELLLTAVGFAVDLHPAHTAPQFLAVRRILEPAAAALAAARITEPELDALHALLDVPADTVPEAELLARDLEFHRRIARAAGNPVLCALLDALSRTAPRPGPAATGHGVAADALREHRAILAALRERDAEAARSWVSVHLAPVAQEPGSASVTGSLPGAGVTGR</sequence>
<dbReference type="GO" id="GO:0003700">
    <property type="term" value="F:DNA-binding transcription factor activity"/>
    <property type="evidence" value="ECO:0007669"/>
    <property type="project" value="InterPro"/>
</dbReference>
<feature type="domain" description="HTH gntR-type" evidence="4">
    <location>
        <begin position="1"/>
        <end position="69"/>
    </location>
</feature>
<dbReference type="Gene3D" id="1.20.120.530">
    <property type="entry name" value="GntR ligand-binding domain-like"/>
    <property type="match status" value="1"/>
</dbReference>
<comment type="caution">
    <text evidence="5">The sequence shown here is derived from an EMBL/GenBank/DDBJ whole genome shotgun (WGS) entry which is preliminary data.</text>
</comment>
<dbReference type="Pfam" id="PF00392">
    <property type="entry name" value="GntR"/>
    <property type="match status" value="1"/>
</dbReference>
<dbReference type="Pfam" id="PF07729">
    <property type="entry name" value="FCD"/>
    <property type="match status" value="1"/>
</dbReference>
<dbReference type="EMBL" id="LFBV01000006">
    <property type="protein sequence ID" value="OKH92660.1"/>
    <property type="molecule type" value="Genomic_DNA"/>
</dbReference>
<keyword evidence="3" id="KW-0804">Transcription</keyword>
<dbReference type="CDD" id="cd07377">
    <property type="entry name" value="WHTH_GntR"/>
    <property type="match status" value="1"/>
</dbReference>
<dbReference type="GO" id="GO:0003677">
    <property type="term" value="F:DNA binding"/>
    <property type="evidence" value="ECO:0007669"/>
    <property type="project" value="UniProtKB-KW"/>
</dbReference>
<keyword evidence="2" id="KW-0238">DNA-binding</keyword>
<evidence type="ECO:0000259" key="4">
    <source>
        <dbReference type="PROSITE" id="PS50949"/>
    </source>
</evidence>
<evidence type="ECO:0000313" key="6">
    <source>
        <dbReference type="Proteomes" id="UP000186455"/>
    </source>
</evidence>
<dbReference type="Proteomes" id="UP000186455">
    <property type="component" value="Unassembled WGS sequence"/>
</dbReference>
<name>A0A1Q4V4K9_9ACTN</name>
<organism evidence="5 6">
    <name type="scientific">Streptomyces uncialis</name>
    <dbReference type="NCBI Taxonomy" id="1048205"/>
    <lineage>
        <taxon>Bacteria</taxon>
        <taxon>Bacillati</taxon>
        <taxon>Actinomycetota</taxon>
        <taxon>Actinomycetes</taxon>
        <taxon>Kitasatosporales</taxon>
        <taxon>Streptomycetaceae</taxon>
        <taxon>Streptomyces</taxon>
    </lineage>
</organism>
<evidence type="ECO:0000256" key="3">
    <source>
        <dbReference type="ARBA" id="ARBA00023163"/>
    </source>
</evidence>
<dbReference type="InterPro" id="IPR008920">
    <property type="entry name" value="TF_FadR/GntR_C"/>
</dbReference>
<evidence type="ECO:0000256" key="2">
    <source>
        <dbReference type="ARBA" id="ARBA00023125"/>
    </source>
</evidence>
<dbReference type="RefSeq" id="WP_073792275.1">
    <property type="nucleotide sequence ID" value="NZ_LFBV01000006.1"/>
</dbReference>
<dbReference type="AlphaFoldDB" id="A0A1Q4V4K9"/>